<keyword evidence="2" id="KW-1185">Reference proteome</keyword>
<dbReference type="AlphaFoldDB" id="A0A8S1RPV3"/>
<evidence type="ECO:0000313" key="2">
    <source>
        <dbReference type="Proteomes" id="UP000692954"/>
    </source>
</evidence>
<accession>A0A8S1RPV3</accession>
<evidence type="ECO:0000313" key="1">
    <source>
        <dbReference type="EMBL" id="CAD8129383.1"/>
    </source>
</evidence>
<dbReference type="EMBL" id="CAJJDN010000220">
    <property type="protein sequence ID" value="CAD8129383.1"/>
    <property type="molecule type" value="Genomic_DNA"/>
</dbReference>
<protein>
    <submittedName>
        <fullName evidence="1">Uncharacterized protein</fullName>
    </submittedName>
</protein>
<sequence>MVIIRIQNVQEPMLIIKDLHLHLLILIHGLVNVFLMEVINKTCTNHVKKFRPSKVLLDKLRLGNTQMMGQQVKSAITCTNNGNKVTTFKNTIVQMSYHIRIYQYSLYSKNLQQLWIKYYIFYI</sequence>
<name>A0A8S1RPV3_9CILI</name>
<gene>
    <name evidence="1" type="ORF">PSON_ATCC_30995.1.T2200010</name>
</gene>
<dbReference type="Proteomes" id="UP000692954">
    <property type="component" value="Unassembled WGS sequence"/>
</dbReference>
<reference evidence="1" key="1">
    <citation type="submission" date="2021-01" db="EMBL/GenBank/DDBJ databases">
        <authorList>
            <consortium name="Genoscope - CEA"/>
            <person name="William W."/>
        </authorList>
    </citation>
    <scope>NUCLEOTIDE SEQUENCE</scope>
</reference>
<comment type="caution">
    <text evidence="1">The sequence shown here is derived from an EMBL/GenBank/DDBJ whole genome shotgun (WGS) entry which is preliminary data.</text>
</comment>
<organism evidence="1 2">
    <name type="scientific">Paramecium sonneborni</name>
    <dbReference type="NCBI Taxonomy" id="65129"/>
    <lineage>
        <taxon>Eukaryota</taxon>
        <taxon>Sar</taxon>
        <taxon>Alveolata</taxon>
        <taxon>Ciliophora</taxon>
        <taxon>Intramacronucleata</taxon>
        <taxon>Oligohymenophorea</taxon>
        <taxon>Peniculida</taxon>
        <taxon>Parameciidae</taxon>
        <taxon>Paramecium</taxon>
    </lineage>
</organism>
<proteinExistence type="predicted"/>